<proteinExistence type="predicted"/>
<evidence type="ECO:0000313" key="3">
    <source>
        <dbReference type="EMBL" id="MFC6659808.1"/>
    </source>
</evidence>
<dbReference type="Pfam" id="PF03713">
    <property type="entry name" value="DUF305"/>
    <property type="match status" value="2"/>
</dbReference>
<gene>
    <name evidence="3" type="ORF">ACFP90_05100</name>
</gene>
<evidence type="ECO:0000256" key="1">
    <source>
        <dbReference type="SAM" id="SignalP"/>
    </source>
</evidence>
<dbReference type="Gene3D" id="1.20.1260.10">
    <property type="match status" value="2"/>
</dbReference>
<dbReference type="Proteomes" id="UP001596317">
    <property type="component" value="Unassembled WGS sequence"/>
</dbReference>
<dbReference type="EMBL" id="JBHSWB010000001">
    <property type="protein sequence ID" value="MFC6659808.1"/>
    <property type="molecule type" value="Genomic_DNA"/>
</dbReference>
<feature type="domain" description="DUF305" evidence="2">
    <location>
        <begin position="25"/>
        <end position="105"/>
    </location>
</feature>
<dbReference type="InterPro" id="IPR005183">
    <property type="entry name" value="DUF305_CopM-like"/>
</dbReference>
<keyword evidence="4" id="KW-1185">Reference proteome</keyword>
<name>A0ABW1ZH39_9DEIO</name>
<dbReference type="RefSeq" id="WP_224603626.1">
    <property type="nucleotide sequence ID" value="NZ_JAIQXV010000001.1"/>
</dbReference>
<feature type="domain" description="DUF305" evidence="2">
    <location>
        <begin position="137"/>
        <end position="190"/>
    </location>
</feature>
<sequence length="193" mass="20742">MNHRLLALTTLALLLSPLPALAQTDHRMHGGAAMTGSMPSPAALSSLSGRAFDRAYLSMMIAHHQGAVDMARAVQGRVKDAQVKAWVAAVIRDQSKEIAAMTGWLGPLGGLDTARRDQMAGHMKSMVTPLKTAANPDPAFVQGMRPHHASALEMASLALQKSGDSRILKLSRDIVTAQAAELYAFQVWLLRQK</sequence>
<accession>A0ABW1ZH39</accession>
<keyword evidence="1" id="KW-0732">Signal</keyword>
<feature type="signal peptide" evidence="1">
    <location>
        <begin position="1"/>
        <end position="22"/>
    </location>
</feature>
<dbReference type="PANTHER" id="PTHR36933:SF1">
    <property type="entry name" value="SLL0788 PROTEIN"/>
    <property type="match status" value="1"/>
</dbReference>
<reference evidence="4" key="1">
    <citation type="journal article" date="2019" name="Int. J. Syst. Evol. Microbiol.">
        <title>The Global Catalogue of Microorganisms (GCM) 10K type strain sequencing project: providing services to taxonomists for standard genome sequencing and annotation.</title>
        <authorList>
            <consortium name="The Broad Institute Genomics Platform"/>
            <consortium name="The Broad Institute Genome Sequencing Center for Infectious Disease"/>
            <person name="Wu L."/>
            <person name="Ma J."/>
        </authorList>
    </citation>
    <scope>NUCLEOTIDE SEQUENCE [LARGE SCALE GENOMIC DNA]</scope>
    <source>
        <strain evidence="4">CCUG 63830</strain>
    </source>
</reference>
<feature type="chain" id="PRO_5046753754" evidence="1">
    <location>
        <begin position="23"/>
        <end position="193"/>
    </location>
</feature>
<comment type="caution">
    <text evidence="3">The sequence shown here is derived from an EMBL/GenBank/DDBJ whole genome shotgun (WGS) entry which is preliminary data.</text>
</comment>
<dbReference type="InterPro" id="IPR012347">
    <property type="entry name" value="Ferritin-like"/>
</dbReference>
<organism evidence="3 4">
    <name type="scientific">Deinococcus multiflagellatus</name>
    <dbReference type="NCBI Taxonomy" id="1656887"/>
    <lineage>
        <taxon>Bacteria</taxon>
        <taxon>Thermotogati</taxon>
        <taxon>Deinococcota</taxon>
        <taxon>Deinococci</taxon>
        <taxon>Deinococcales</taxon>
        <taxon>Deinococcaceae</taxon>
        <taxon>Deinococcus</taxon>
    </lineage>
</organism>
<dbReference type="PANTHER" id="PTHR36933">
    <property type="entry name" value="SLL0788 PROTEIN"/>
    <property type="match status" value="1"/>
</dbReference>
<evidence type="ECO:0000259" key="2">
    <source>
        <dbReference type="Pfam" id="PF03713"/>
    </source>
</evidence>
<evidence type="ECO:0000313" key="4">
    <source>
        <dbReference type="Proteomes" id="UP001596317"/>
    </source>
</evidence>
<protein>
    <submittedName>
        <fullName evidence="3">DUF305 domain-containing protein</fullName>
    </submittedName>
</protein>